<sequence>MKHSKASILSVALIAGLATVNAAEPLEKDFKYKDALKYYHTETSALLKQSLLSAGFAIDETNEVDDIYLDFASRALNAEKERIERIRDALASQTCSEGDGQCTPPPAKKKIDKSKYSPGFGHFLTHDLEPGQAELMRWEHDGSIVQDYAVRVGLPPDLVPTIKAYVKDMGLLDIMTNMLYDDPLSPGDAKWFTFQSPYQKANLAEGSTTDELRNFTWNVERPDKKWKSDMHWFNTADELSHEEGLRVLAKGGFDQVLAGIGEKMGLDSLNIDSFGFVAVTNCDRGFIHTDWEDVDGRAFNFLVGIESPDQAGPELIVEGDFKGEIYYGSNAGILVGDGTRHGTRECDHRAYRGVRIACSIYLSDVTKDNLETLAGDTTSIFPPTGKTAADWVWTQGGRHWSKKGGRSLVDDVGRKPFNVEDEMEGCKKHLCIRDDDEGRYRNSCMKTCNVFMNDEDYKPGTERREVYGY</sequence>
<keyword evidence="3" id="KW-1185">Reference proteome</keyword>
<dbReference type="EMBL" id="JATAAI010000007">
    <property type="protein sequence ID" value="KAK1744209.1"/>
    <property type="molecule type" value="Genomic_DNA"/>
</dbReference>
<feature type="signal peptide" evidence="1">
    <location>
        <begin position="1"/>
        <end position="22"/>
    </location>
</feature>
<evidence type="ECO:0000313" key="3">
    <source>
        <dbReference type="Proteomes" id="UP001224775"/>
    </source>
</evidence>
<reference evidence="2" key="1">
    <citation type="submission" date="2023-06" db="EMBL/GenBank/DDBJ databases">
        <title>Survivors Of The Sea: Transcriptome response of Skeletonema marinoi to long-term dormancy.</title>
        <authorList>
            <person name="Pinder M.I.M."/>
            <person name="Kourtchenko O."/>
            <person name="Robertson E.K."/>
            <person name="Larsson T."/>
            <person name="Maumus F."/>
            <person name="Osuna-Cruz C.M."/>
            <person name="Vancaester E."/>
            <person name="Stenow R."/>
            <person name="Vandepoele K."/>
            <person name="Ploug H."/>
            <person name="Bruchert V."/>
            <person name="Godhe A."/>
            <person name="Topel M."/>
        </authorList>
    </citation>
    <scope>NUCLEOTIDE SEQUENCE</scope>
    <source>
        <strain evidence="2">R05AC</strain>
    </source>
</reference>
<comment type="caution">
    <text evidence="2">The sequence shown here is derived from an EMBL/GenBank/DDBJ whole genome shotgun (WGS) entry which is preliminary data.</text>
</comment>
<proteinExistence type="predicted"/>
<evidence type="ECO:0008006" key="4">
    <source>
        <dbReference type="Google" id="ProtNLM"/>
    </source>
</evidence>
<organism evidence="2 3">
    <name type="scientific">Skeletonema marinoi</name>
    <dbReference type="NCBI Taxonomy" id="267567"/>
    <lineage>
        <taxon>Eukaryota</taxon>
        <taxon>Sar</taxon>
        <taxon>Stramenopiles</taxon>
        <taxon>Ochrophyta</taxon>
        <taxon>Bacillariophyta</taxon>
        <taxon>Coscinodiscophyceae</taxon>
        <taxon>Thalassiosirophycidae</taxon>
        <taxon>Thalassiosirales</taxon>
        <taxon>Skeletonemataceae</taxon>
        <taxon>Skeletonema</taxon>
        <taxon>Skeletonema marinoi-dohrnii complex</taxon>
    </lineage>
</organism>
<dbReference type="AlphaFoldDB" id="A0AAD9DFF9"/>
<accession>A0AAD9DFF9</accession>
<gene>
    <name evidence="2" type="ORF">QTG54_004742</name>
</gene>
<evidence type="ECO:0000256" key="1">
    <source>
        <dbReference type="SAM" id="SignalP"/>
    </source>
</evidence>
<keyword evidence="1" id="KW-0732">Signal</keyword>
<feature type="chain" id="PRO_5042266850" description="Fe2OG dioxygenase domain-containing protein" evidence="1">
    <location>
        <begin position="23"/>
        <end position="469"/>
    </location>
</feature>
<name>A0AAD9DFF9_9STRA</name>
<protein>
    <recommendedName>
        <fullName evidence="4">Fe2OG dioxygenase domain-containing protein</fullName>
    </recommendedName>
</protein>
<dbReference type="Proteomes" id="UP001224775">
    <property type="component" value="Unassembled WGS sequence"/>
</dbReference>
<evidence type="ECO:0000313" key="2">
    <source>
        <dbReference type="EMBL" id="KAK1744209.1"/>
    </source>
</evidence>